<feature type="transmembrane region" description="Helical" evidence="1">
    <location>
        <begin position="163"/>
        <end position="188"/>
    </location>
</feature>
<feature type="transmembrane region" description="Helical" evidence="1">
    <location>
        <begin position="407"/>
        <end position="428"/>
    </location>
</feature>
<accession>A0A1F7XZ33</accession>
<feature type="transmembrane region" description="Helical" evidence="1">
    <location>
        <begin position="232"/>
        <end position="251"/>
    </location>
</feature>
<reference evidence="2 3" key="1">
    <citation type="journal article" date="2016" name="Nat. Commun.">
        <title>Thousands of microbial genomes shed light on interconnected biogeochemical processes in an aquifer system.</title>
        <authorList>
            <person name="Anantharaman K."/>
            <person name="Brown C.T."/>
            <person name="Hug L.A."/>
            <person name="Sharon I."/>
            <person name="Castelle C.J."/>
            <person name="Probst A.J."/>
            <person name="Thomas B.C."/>
            <person name="Singh A."/>
            <person name="Wilkins M.J."/>
            <person name="Karaoz U."/>
            <person name="Brodie E.L."/>
            <person name="Williams K.H."/>
            <person name="Hubbard S.S."/>
            <person name="Banfield J.F."/>
        </authorList>
    </citation>
    <scope>NUCLEOTIDE SEQUENCE [LARGE SCALE GENOMIC DNA]</scope>
</reference>
<name>A0A1F7XZ33_9BACT</name>
<keyword evidence="1" id="KW-0472">Membrane</keyword>
<feature type="transmembrane region" description="Helical" evidence="1">
    <location>
        <begin position="307"/>
        <end position="324"/>
    </location>
</feature>
<feature type="transmembrane region" description="Helical" evidence="1">
    <location>
        <begin position="16"/>
        <end position="33"/>
    </location>
</feature>
<dbReference type="AlphaFoldDB" id="A0A1F7XZ33"/>
<evidence type="ECO:0000256" key="1">
    <source>
        <dbReference type="SAM" id="Phobius"/>
    </source>
</evidence>
<dbReference type="EMBL" id="MGGD01000060">
    <property type="protein sequence ID" value="OGM19678.1"/>
    <property type="molecule type" value="Genomic_DNA"/>
</dbReference>
<evidence type="ECO:0000313" key="3">
    <source>
        <dbReference type="Proteomes" id="UP000176741"/>
    </source>
</evidence>
<dbReference type="Proteomes" id="UP000176741">
    <property type="component" value="Unassembled WGS sequence"/>
</dbReference>
<feature type="transmembrane region" description="Helical" evidence="1">
    <location>
        <begin position="377"/>
        <end position="395"/>
    </location>
</feature>
<proteinExistence type="predicted"/>
<evidence type="ECO:0008006" key="4">
    <source>
        <dbReference type="Google" id="ProtNLM"/>
    </source>
</evidence>
<feature type="transmembrane region" description="Helical" evidence="1">
    <location>
        <begin position="331"/>
        <end position="349"/>
    </location>
</feature>
<comment type="caution">
    <text evidence="2">The sequence shown here is derived from an EMBL/GenBank/DDBJ whole genome shotgun (WGS) entry which is preliminary data.</text>
</comment>
<evidence type="ECO:0000313" key="2">
    <source>
        <dbReference type="EMBL" id="OGM19678.1"/>
    </source>
</evidence>
<protein>
    <recommendedName>
        <fullName evidence="4">Glycosyltransferase RgtA/B/C/D-like domain-containing protein</fullName>
    </recommendedName>
</protein>
<gene>
    <name evidence="2" type="ORF">A2771_02325</name>
</gene>
<feature type="transmembrane region" description="Helical" evidence="1">
    <location>
        <begin position="124"/>
        <end position="142"/>
    </location>
</feature>
<feature type="transmembrane region" description="Helical" evidence="1">
    <location>
        <begin position="194"/>
        <end position="220"/>
    </location>
</feature>
<organism evidence="2 3">
    <name type="scientific">Candidatus Woesebacteria bacterium RIFCSPHIGHO2_01_FULL_38_26b</name>
    <dbReference type="NCBI Taxonomy" id="1802491"/>
    <lineage>
        <taxon>Bacteria</taxon>
        <taxon>Candidatus Woeseibacteriota</taxon>
    </lineage>
</organism>
<keyword evidence="1" id="KW-1133">Transmembrane helix</keyword>
<sequence>MLQRIKSFLKRNHKNLILSGLLFFGFLVRIYFVDKFIIVSGDLLLYADWGQKFWEYGSKNFYYVADWYYAPPNYPPIISLIYAYSYWLYDHKYVLAQIHNIVKFYPSEFIDYFYKNGYYLTLKLPSIIADLAIGIFIYRIILSITNSYKRSLFALSIYLFNPVSILLSSIWGQTDSLIAIIALLSFYLLTKKHFAASVILYFLSLYIKPNWLYLLPLYFYLFVKSKPKLREIIVGGVLTLTLFIISTLPFSKEGVLNFSIWLWRDRLFPTAFVAHKASVGAFNTYAALFKLDYTPDDISVLGIPVKIISYFIYSLTLLGLVVYLRRSKFKWESSLSAIFVLGFGVYLFFTNMLERYFFAAFVPLIMLAILKPKIFKYMILINIAVFANLFFSFFRRKYEFIADVFHANNYLLIRIFSLINLFSWFMILKHLRISNKLHHDK</sequence>
<keyword evidence="1" id="KW-0812">Transmembrane</keyword>